<feature type="region of interest" description="Disordered" evidence="8">
    <location>
        <begin position="100"/>
        <end position="139"/>
    </location>
</feature>
<dbReference type="EMBL" id="JBHUNE010000006">
    <property type="protein sequence ID" value="MFD2758403.1"/>
    <property type="molecule type" value="Genomic_DNA"/>
</dbReference>
<proteinExistence type="predicted"/>
<evidence type="ECO:0000313" key="10">
    <source>
        <dbReference type="Proteomes" id="UP001597492"/>
    </source>
</evidence>
<keyword evidence="3" id="KW-0812">Transmembrane</keyword>
<evidence type="ECO:0000256" key="6">
    <source>
        <dbReference type="ARBA" id="ARBA00023010"/>
    </source>
</evidence>
<evidence type="ECO:0000256" key="1">
    <source>
        <dbReference type="ARBA" id="ARBA00004167"/>
    </source>
</evidence>
<keyword evidence="7" id="KW-0472">Membrane</keyword>
<keyword evidence="10" id="KW-1185">Reference proteome</keyword>
<comment type="caution">
    <text evidence="9">The sequence shown here is derived from an EMBL/GenBank/DDBJ whole genome shotgun (WGS) entry which is preliminary data.</text>
</comment>
<protein>
    <submittedName>
        <fullName evidence="9">Twin-arginine translocase TatA/TatE family subunit</fullName>
    </submittedName>
</protein>
<dbReference type="InterPro" id="IPR003369">
    <property type="entry name" value="TatA/B/E"/>
</dbReference>
<evidence type="ECO:0000256" key="7">
    <source>
        <dbReference type="ARBA" id="ARBA00023136"/>
    </source>
</evidence>
<organism evidence="9 10">
    <name type="scientific">Gulosibacter faecalis</name>
    <dbReference type="NCBI Taxonomy" id="272240"/>
    <lineage>
        <taxon>Bacteria</taxon>
        <taxon>Bacillati</taxon>
        <taxon>Actinomycetota</taxon>
        <taxon>Actinomycetes</taxon>
        <taxon>Micrococcales</taxon>
        <taxon>Microbacteriaceae</taxon>
        <taxon>Gulosibacter</taxon>
    </lineage>
</organism>
<evidence type="ECO:0000256" key="8">
    <source>
        <dbReference type="SAM" id="MobiDB-lite"/>
    </source>
</evidence>
<evidence type="ECO:0000256" key="5">
    <source>
        <dbReference type="ARBA" id="ARBA00022989"/>
    </source>
</evidence>
<keyword evidence="5" id="KW-1133">Transmembrane helix</keyword>
<gene>
    <name evidence="9" type="ORF">ACFSW7_08425</name>
</gene>
<sequence>MGGLTFEKILVIGIIAMFIFGPDRLPKIAESAAGLVKRARHWVDDTKERVSSELGEDFTKEDWRKLDPRQYDPRRIVRDAWNDAGTAAVGGATATAVAGATKSGEPATDSKPAWANSMTGSAGAEQLVPGQAPFDNEAT</sequence>
<dbReference type="Pfam" id="PF02416">
    <property type="entry name" value="TatA_B_E"/>
    <property type="match status" value="1"/>
</dbReference>
<keyword evidence="6" id="KW-0811">Translocation</keyword>
<evidence type="ECO:0000256" key="2">
    <source>
        <dbReference type="ARBA" id="ARBA00022448"/>
    </source>
</evidence>
<evidence type="ECO:0000313" key="9">
    <source>
        <dbReference type="EMBL" id="MFD2758403.1"/>
    </source>
</evidence>
<dbReference type="Gene3D" id="1.20.5.3310">
    <property type="match status" value="1"/>
</dbReference>
<reference evidence="10" key="1">
    <citation type="journal article" date="2019" name="Int. J. Syst. Evol. Microbiol.">
        <title>The Global Catalogue of Microorganisms (GCM) 10K type strain sequencing project: providing services to taxonomists for standard genome sequencing and annotation.</title>
        <authorList>
            <consortium name="The Broad Institute Genomics Platform"/>
            <consortium name="The Broad Institute Genome Sequencing Center for Infectious Disease"/>
            <person name="Wu L."/>
            <person name="Ma J."/>
        </authorList>
    </citation>
    <scope>NUCLEOTIDE SEQUENCE [LARGE SCALE GENOMIC DNA]</scope>
    <source>
        <strain evidence="10">TISTR 1514</strain>
    </source>
</reference>
<keyword evidence="4" id="KW-0653">Protein transport</keyword>
<comment type="subcellular location">
    <subcellularLocation>
        <location evidence="1">Membrane</location>
        <topology evidence="1">Single-pass membrane protein</topology>
    </subcellularLocation>
</comment>
<dbReference type="PRINTS" id="PR01506">
    <property type="entry name" value="TATBPROTEIN"/>
</dbReference>
<dbReference type="RefSeq" id="WP_019619385.1">
    <property type="nucleotide sequence ID" value="NZ_JBHUNE010000006.1"/>
</dbReference>
<evidence type="ECO:0000256" key="4">
    <source>
        <dbReference type="ARBA" id="ARBA00022927"/>
    </source>
</evidence>
<evidence type="ECO:0000256" key="3">
    <source>
        <dbReference type="ARBA" id="ARBA00022692"/>
    </source>
</evidence>
<keyword evidence="2" id="KW-0813">Transport</keyword>
<dbReference type="Proteomes" id="UP001597492">
    <property type="component" value="Unassembled WGS sequence"/>
</dbReference>
<name>A0ABW5UYE0_9MICO</name>
<accession>A0ABW5UYE0</accession>